<dbReference type="EMBL" id="CP029190">
    <property type="protein sequence ID" value="QES49920.1"/>
    <property type="molecule type" value="Genomic_DNA"/>
</dbReference>
<keyword evidence="2" id="KW-1133">Transmembrane helix</keyword>
<feature type="transmembrane region" description="Helical" evidence="2">
    <location>
        <begin position="40"/>
        <end position="60"/>
    </location>
</feature>
<evidence type="ECO:0000313" key="4">
    <source>
        <dbReference type="Proteomes" id="UP000325211"/>
    </source>
</evidence>
<feature type="compositionally biased region" description="Acidic residues" evidence="1">
    <location>
        <begin position="1"/>
        <end position="11"/>
    </location>
</feature>
<dbReference type="Proteomes" id="UP000325211">
    <property type="component" value="Chromosome"/>
</dbReference>
<name>A0A5P2D5U7_STRVZ</name>
<feature type="region of interest" description="Disordered" evidence="1">
    <location>
        <begin position="1"/>
        <end position="35"/>
    </location>
</feature>
<reference evidence="3 4" key="1">
    <citation type="submission" date="2018-05" db="EMBL/GenBank/DDBJ databases">
        <title>Streptomyces venezuelae.</title>
        <authorList>
            <person name="Kim W."/>
            <person name="Lee N."/>
            <person name="Cho B.-K."/>
        </authorList>
    </citation>
    <scope>NUCLEOTIDE SEQUENCE [LARGE SCALE GENOMIC DNA]</scope>
    <source>
        <strain evidence="3 4">ATCC 21782</strain>
    </source>
</reference>
<keyword evidence="2" id="KW-0472">Membrane</keyword>
<keyword evidence="2" id="KW-0812">Transmembrane</keyword>
<dbReference type="OrthoDB" id="4515152at2"/>
<dbReference type="RefSeq" id="WP_150209488.1">
    <property type="nucleotide sequence ID" value="NZ_CP029190.1"/>
</dbReference>
<sequence length="234" mass="25236">MISEPELDGGWEDPRPPDQPSDGPGPGPGAARPPARPWRWALGGVLASSVLWAGGLYAVVTDRQAAPEMAYRLPENLCQTFQAQALTRIAGPLHRSTPEHREATHPVLDQAVCMLSDRARERAGLSYFVTAQVALHKKTDPAAEFEVEPLLYEDSPEPSRVPDLGEQALMLVSDAGDVVQLKVRDGGAVVRLAVSATDFGDRPPDGEPERMDATAVQAALIEDMRALLAALRKH</sequence>
<gene>
    <name evidence="3" type="ORF">DEJ50_20925</name>
</gene>
<evidence type="ECO:0000256" key="1">
    <source>
        <dbReference type="SAM" id="MobiDB-lite"/>
    </source>
</evidence>
<evidence type="ECO:0000313" key="3">
    <source>
        <dbReference type="EMBL" id="QES49920.1"/>
    </source>
</evidence>
<accession>A0A5P2D5U7</accession>
<feature type="compositionally biased region" description="Pro residues" evidence="1">
    <location>
        <begin position="17"/>
        <end position="27"/>
    </location>
</feature>
<evidence type="ECO:0000256" key="2">
    <source>
        <dbReference type="SAM" id="Phobius"/>
    </source>
</evidence>
<proteinExistence type="predicted"/>
<organism evidence="3 4">
    <name type="scientific">Streptomyces venezuelae</name>
    <dbReference type="NCBI Taxonomy" id="54571"/>
    <lineage>
        <taxon>Bacteria</taxon>
        <taxon>Bacillati</taxon>
        <taxon>Actinomycetota</taxon>
        <taxon>Actinomycetes</taxon>
        <taxon>Kitasatosporales</taxon>
        <taxon>Streptomycetaceae</taxon>
        <taxon>Streptomyces</taxon>
    </lineage>
</organism>
<protein>
    <submittedName>
        <fullName evidence="3">Uncharacterized protein</fullName>
    </submittedName>
</protein>
<dbReference type="AlphaFoldDB" id="A0A5P2D5U7"/>